<accession>A0A6A6G2T2</accession>
<keyword evidence="3" id="KW-1185">Reference proteome</keyword>
<dbReference type="AlphaFoldDB" id="A0A6A6G2T2"/>
<gene>
    <name evidence="2" type="ORF">BDZ85DRAFT_38060</name>
</gene>
<dbReference type="Proteomes" id="UP000799538">
    <property type="component" value="Unassembled WGS sequence"/>
</dbReference>
<evidence type="ECO:0000256" key="1">
    <source>
        <dbReference type="SAM" id="MobiDB-lite"/>
    </source>
</evidence>
<protein>
    <submittedName>
        <fullName evidence="2">Uncharacterized protein</fullName>
    </submittedName>
</protein>
<organism evidence="2 3">
    <name type="scientific">Elsinoe ampelina</name>
    <dbReference type="NCBI Taxonomy" id="302913"/>
    <lineage>
        <taxon>Eukaryota</taxon>
        <taxon>Fungi</taxon>
        <taxon>Dikarya</taxon>
        <taxon>Ascomycota</taxon>
        <taxon>Pezizomycotina</taxon>
        <taxon>Dothideomycetes</taxon>
        <taxon>Dothideomycetidae</taxon>
        <taxon>Myriangiales</taxon>
        <taxon>Elsinoaceae</taxon>
        <taxon>Elsinoe</taxon>
    </lineage>
</organism>
<reference evidence="3" key="1">
    <citation type="journal article" date="2020" name="Stud. Mycol.">
        <title>101 Dothideomycetes genomes: A test case for predicting lifestyles and emergence of pathogens.</title>
        <authorList>
            <person name="Haridas S."/>
            <person name="Albert R."/>
            <person name="Binder M."/>
            <person name="Bloem J."/>
            <person name="LaButti K."/>
            <person name="Salamov A."/>
            <person name="Andreopoulos B."/>
            <person name="Baker S."/>
            <person name="Barry K."/>
            <person name="Bills G."/>
            <person name="Bluhm B."/>
            <person name="Cannon C."/>
            <person name="Castanera R."/>
            <person name="Culley D."/>
            <person name="Daum C."/>
            <person name="Ezra D."/>
            <person name="Gonzalez J."/>
            <person name="Henrissat B."/>
            <person name="Kuo A."/>
            <person name="Liang C."/>
            <person name="Lipzen A."/>
            <person name="Lutzoni F."/>
            <person name="Magnuson J."/>
            <person name="Mondo S."/>
            <person name="Nolan M."/>
            <person name="Ohm R."/>
            <person name="Pangilinan J."/>
            <person name="Park H.-J."/>
            <person name="Ramirez L."/>
            <person name="Alfaro M."/>
            <person name="Sun H."/>
            <person name="Tritt A."/>
            <person name="Yoshinaga Y."/>
            <person name="Zwiers L.-H."/>
            <person name="Turgeon B."/>
            <person name="Goodwin S."/>
            <person name="Spatafora J."/>
            <person name="Crous P."/>
            <person name="Grigoriev I."/>
        </authorList>
    </citation>
    <scope>NUCLEOTIDE SEQUENCE [LARGE SCALE GENOMIC DNA]</scope>
    <source>
        <strain evidence="3">CECT 20119</strain>
    </source>
</reference>
<evidence type="ECO:0000313" key="2">
    <source>
        <dbReference type="EMBL" id="KAF2220022.1"/>
    </source>
</evidence>
<feature type="region of interest" description="Disordered" evidence="1">
    <location>
        <begin position="349"/>
        <end position="413"/>
    </location>
</feature>
<sequence length="413" mass="45392">MAHTDVVRCEAHGLAITIAGNAGSDSAQVPLTFTGPTTFYVVVPGSGTRLVITITSASPTSNDAITYIGSGSSSQHVPMPASADTPAGRAAEESQPISTVTEVQRLPNSTLASVSRMGIVETLESTVSAVGTLHEPKEDTLCSTLPTARPPFGAQASFLDVGLSASNHLHSRNSAERFAARVRPRVLIHDESPSEVEMTAGSDDPDQERSTAAPRDADEDAEYEPMDTMFQDVDDATRGDIKSERRFLKRIIGHNFYVWKETKSTRECRERNNELAILIGLPPTDEPEMRCINWEVCEANKVMDDIIDLQCQIWDAADDMEDGLVFLRKRGVEWTKLTNTYGKMHRAATQMRQQLEEMTGTRFTRKRKAEFDSEDEEDEKDEAVKRARLYDEEEGSEEDSDGGDEGDPASKAG</sequence>
<dbReference type="EMBL" id="ML992514">
    <property type="protein sequence ID" value="KAF2220022.1"/>
    <property type="molecule type" value="Genomic_DNA"/>
</dbReference>
<evidence type="ECO:0000313" key="3">
    <source>
        <dbReference type="Proteomes" id="UP000799538"/>
    </source>
</evidence>
<proteinExistence type="predicted"/>
<feature type="region of interest" description="Disordered" evidence="1">
    <location>
        <begin position="189"/>
        <end position="222"/>
    </location>
</feature>
<dbReference type="OrthoDB" id="10369636at2759"/>
<feature type="compositionally biased region" description="Acidic residues" evidence="1">
    <location>
        <begin position="391"/>
        <end position="407"/>
    </location>
</feature>
<name>A0A6A6G2T2_9PEZI</name>
<feature type="compositionally biased region" description="Acidic residues" evidence="1">
    <location>
        <begin position="372"/>
        <end position="381"/>
    </location>
</feature>